<accession>A0ABR4Q333</accession>
<comment type="caution">
    <text evidence="2">The sequence shown here is derived from an EMBL/GenBank/DDBJ whole genome shotgun (WGS) entry which is preliminary data.</text>
</comment>
<gene>
    <name evidence="2" type="ORF">TcWFU_001823</name>
</gene>
<organism evidence="2 3">
    <name type="scientific">Taenia crassiceps</name>
    <dbReference type="NCBI Taxonomy" id="6207"/>
    <lineage>
        <taxon>Eukaryota</taxon>
        <taxon>Metazoa</taxon>
        <taxon>Spiralia</taxon>
        <taxon>Lophotrochozoa</taxon>
        <taxon>Platyhelminthes</taxon>
        <taxon>Cestoda</taxon>
        <taxon>Eucestoda</taxon>
        <taxon>Cyclophyllidea</taxon>
        <taxon>Taeniidae</taxon>
        <taxon>Taenia</taxon>
    </lineage>
</organism>
<protein>
    <submittedName>
        <fullName evidence="2">Uncharacterized protein</fullName>
    </submittedName>
</protein>
<dbReference type="EMBL" id="JAKROA010000014">
    <property type="protein sequence ID" value="KAL5104055.1"/>
    <property type="molecule type" value="Genomic_DNA"/>
</dbReference>
<proteinExistence type="predicted"/>
<reference evidence="2 3" key="1">
    <citation type="journal article" date="2022" name="Front. Cell. Infect. Microbiol.">
        <title>The Genomes of Two Strains of Taenia crassiceps the Animal Model for the Study of Human Cysticercosis.</title>
        <authorList>
            <person name="Bobes R.J."/>
            <person name="Estrada K."/>
            <person name="Rios-Valencia D.G."/>
            <person name="Calderon-Gallegos A."/>
            <person name="de la Torre P."/>
            <person name="Carrero J.C."/>
            <person name="Sanchez-Flores A."/>
            <person name="Laclette J.P."/>
        </authorList>
    </citation>
    <scope>NUCLEOTIDE SEQUENCE [LARGE SCALE GENOMIC DNA]</scope>
    <source>
        <strain evidence="2">WFUcys</strain>
    </source>
</reference>
<name>A0ABR4Q333_9CEST</name>
<evidence type="ECO:0000256" key="1">
    <source>
        <dbReference type="SAM" id="MobiDB-lite"/>
    </source>
</evidence>
<evidence type="ECO:0000313" key="3">
    <source>
        <dbReference type="Proteomes" id="UP001651158"/>
    </source>
</evidence>
<keyword evidence="3" id="KW-1185">Reference proteome</keyword>
<evidence type="ECO:0000313" key="2">
    <source>
        <dbReference type="EMBL" id="KAL5104055.1"/>
    </source>
</evidence>
<dbReference type="Proteomes" id="UP001651158">
    <property type="component" value="Unassembled WGS sequence"/>
</dbReference>
<sequence length="81" mass="9176">MRQVDKTDEVEFNRFGIFIDGYIPDTLLHDGAEESIRLEDQMTAQRYPSSLTNPEVTMSTAAEDGNEGTKWDWGSKTFLGD</sequence>
<feature type="region of interest" description="Disordered" evidence="1">
    <location>
        <begin position="60"/>
        <end position="81"/>
    </location>
</feature>